<evidence type="ECO:0000313" key="10">
    <source>
        <dbReference type="Proteomes" id="UP000327148"/>
    </source>
</evidence>
<dbReference type="InterPro" id="IPR036640">
    <property type="entry name" value="ABC1_TM_sf"/>
</dbReference>
<evidence type="ECO:0000256" key="2">
    <source>
        <dbReference type="ARBA" id="ARBA00022692"/>
    </source>
</evidence>
<dbReference type="CDD" id="cd02418">
    <property type="entry name" value="Peptidase_C39B"/>
    <property type="match status" value="1"/>
</dbReference>
<keyword evidence="9" id="KW-0547">Nucleotide-binding</keyword>
<dbReference type="AlphaFoldDB" id="A0A5N1GR75"/>
<evidence type="ECO:0000256" key="1">
    <source>
        <dbReference type="ARBA" id="ARBA00004651"/>
    </source>
</evidence>
<feature type="transmembrane region" description="Helical" evidence="6">
    <location>
        <begin position="164"/>
        <end position="186"/>
    </location>
</feature>
<accession>A0A5N1GR75</accession>
<protein>
    <submittedName>
        <fullName evidence="9">Peptide ABC transporter ATP-binding protein</fullName>
    </submittedName>
</protein>
<dbReference type="Pfam" id="PF03412">
    <property type="entry name" value="Peptidase_C39"/>
    <property type="match status" value="1"/>
</dbReference>
<dbReference type="RefSeq" id="WP_070430211.1">
    <property type="nucleotide sequence ID" value="NZ_VYWO01000002.1"/>
</dbReference>
<dbReference type="Gene3D" id="3.90.70.10">
    <property type="entry name" value="Cysteine proteinases"/>
    <property type="match status" value="1"/>
</dbReference>
<dbReference type="OrthoDB" id="9762778at2"/>
<keyword evidence="9" id="KW-0067">ATP-binding</keyword>
<evidence type="ECO:0000259" key="7">
    <source>
        <dbReference type="PROSITE" id="PS50929"/>
    </source>
</evidence>
<keyword evidence="3" id="KW-0378">Hydrolase</keyword>
<organism evidence="9 10">
    <name type="scientific">Aerococcus sanguinicola</name>
    <dbReference type="NCBI Taxonomy" id="119206"/>
    <lineage>
        <taxon>Bacteria</taxon>
        <taxon>Bacillati</taxon>
        <taxon>Bacillota</taxon>
        <taxon>Bacilli</taxon>
        <taxon>Lactobacillales</taxon>
        <taxon>Aerococcaceae</taxon>
        <taxon>Aerococcus</taxon>
    </lineage>
</organism>
<dbReference type="InterPro" id="IPR039421">
    <property type="entry name" value="Type_1_exporter"/>
</dbReference>
<reference evidence="9 10" key="1">
    <citation type="submission" date="2019-09" db="EMBL/GenBank/DDBJ databases">
        <title>Draft genome sequence assemblies of isolates from the urinary tract.</title>
        <authorList>
            <person name="Mores C.R."/>
            <person name="Putonti C."/>
            <person name="Wolfe A.J."/>
        </authorList>
    </citation>
    <scope>NUCLEOTIDE SEQUENCE [LARGE SCALE GENOMIC DNA]</scope>
    <source>
        <strain evidence="9 10">UMB623</strain>
    </source>
</reference>
<dbReference type="EMBL" id="VYWO01000002">
    <property type="protein sequence ID" value="KAA9301200.1"/>
    <property type="molecule type" value="Genomic_DNA"/>
</dbReference>
<dbReference type="GO" id="GO:0015421">
    <property type="term" value="F:ABC-type oligopeptide transporter activity"/>
    <property type="evidence" value="ECO:0007669"/>
    <property type="project" value="TreeGrafter"/>
</dbReference>
<dbReference type="GO" id="GO:0005524">
    <property type="term" value="F:ATP binding"/>
    <property type="evidence" value="ECO:0007669"/>
    <property type="project" value="UniProtKB-KW"/>
</dbReference>
<feature type="domain" description="ABC transmembrane type-1" evidence="7">
    <location>
        <begin position="167"/>
        <end position="446"/>
    </location>
</feature>
<evidence type="ECO:0000256" key="6">
    <source>
        <dbReference type="SAM" id="Phobius"/>
    </source>
</evidence>
<feature type="transmembrane region" description="Helical" evidence="6">
    <location>
        <begin position="298"/>
        <end position="319"/>
    </location>
</feature>
<dbReference type="GO" id="GO:0006508">
    <property type="term" value="P:proteolysis"/>
    <property type="evidence" value="ECO:0007669"/>
    <property type="project" value="InterPro"/>
</dbReference>
<name>A0A5N1GR75_9LACT</name>
<dbReference type="PROSITE" id="PS50990">
    <property type="entry name" value="PEPTIDASE_C39"/>
    <property type="match status" value="1"/>
</dbReference>
<sequence length="504" mass="57497">MKKFKWIKQHEQKDCGIACLAMILHHYGSQLPFYRLREMSNSQRDGTSAYGLKTCLESLGFDCLAIEATDEVWTDSEMTYPAIAHVVTESQTLHYVVVYGFDSSELLIADPAHGTYKESIDSFAEKWTNVLLVPKPRADYQEVKEEGSSLRKFIPLLWKSKRSIISITLYSAGIILFSVLTSLYFQVLIDDLIPRHNYRLLALVTLALAVIFLARAAFSWLRQKLLIRFGQNLSKGLLLDYLDHVMKLPLKFFETRQVGDIMSRFLDANRIIDALASISLTLILDILTVVSLSVVLFIYHPLLFSINLMILPFYAWVVYKYYRRFDQAKEEEMASASHLNSEIIQNLSGIETIKALASEESSLKELKIRFNDYMKKSKKAQSLENNQSALKNIIDVCNQVGTLGIGAYFVLQGRLSLGQFISFHALIVYFTEPLKNIINLQLKLQSAQVANERLDEVQLLDEEDQSNEEISLQLREGIIVDQLGFSYSPEEMVLEDISFSIPYG</sequence>
<evidence type="ECO:0000259" key="8">
    <source>
        <dbReference type="PROSITE" id="PS50990"/>
    </source>
</evidence>
<keyword evidence="4 6" id="KW-1133">Transmembrane helix</keyword>
<dbReference type="GO" id="GO:0008233">
    <property type="term" value="F:peptidase activity"/>
    <property type="evidence" value="ECO:0007669"/>
    <property type="project" value="InterPro"/>
</dbReference>
<dbReference type="SUPFAM" id="SSF90123">
    <property type="entry name" value="ABC transporter transmembrane region"/>
    <property type="match status" value="1"/>
</dbReference>
<dbReference type="PROSITE" id="PS50929">
    <property type="entry name" value="ABC_TM1F"/>
    <property type="match status" value="1"/>
</dbReference>
<keyword evidence="2 6" id="KW-0812">Transmembrane</keyword>
<comment type="subcellular location">
    <subcellularLocation>
        <location evidence="1">Cell membrane</location>
        <topology evidence="1">Multi-pass membrane protein</topology>
    </subcellularLocation>
</comment>
<evidence type="ECO:0000256" key="4">
    <source>
        <dbReference type="ARBA" id="ARBA00022989"/>
    </source>
</evidence>
<dbReference type="CDD" id="cd18570">
    <property type="entry name" value="ABC_6TM_PCAT1_LagD_like"/>
    <property type="match status" value="1"/>
</dbReference>
<evidence type="ECO:0000256" key="3">
    <source>
        <dbReference type="ARBA" id="ARBA00022801"/>
    </source>
</evidence>
<proteinExistence type="predicted"/>
<gene>
    <name evidence="9" type="ORF">F6I03_04850</name>
</gene>
<evidence type="ECO:0000313" key="9">
    <source>
        <dbReference type="EMBL" id="KAA9301200.1"/>
    </source>
</evidence>
<feature type="transmembrane region" description="Helical" evidence="6">
    <location>
        <begin position="198"/>
        <end position="218"/>
    </location>
</feature>
<comment type="caution">
    <text evidence="9">The sequence shown here is derived from an EMBL/GenBank/DDBJ whole genome shotgun (WGS) entry which is preliminary data.</text>
</comment>
<dbReference type="InterPro" id="IPR011527">
    <property type="entry name" value="ABC1_TM_dom"/>
</dbReference>
<dbReference type="Proteomes" id="UP000327148">
    <property type="component" value="Unassembled WGS sequence"/>
</dbReference>
<keyword evidence="5 6" id="KW-0472">Membrane</keyword>
<feature type="transmembrane region" description="Helical" evidence="6">
    <location>
        <begin position="271"/>
        <end position="292"/>
    </location>
</feature>
<dbReference type="PANTHER" id="PTHR43394">
    <property type="entry name" value="ATP-DEPENDENT PERMEASE MDL1, MITOCHONDRIAL"/>
    <property type="match status" value="1"/>
</dbReference>
<dbReference type="PANTHER" id="PTHR43394:SF1">
    <property type="entry name" value="ATP-BINDING CASSETTE SUB-FAMILY B MEMBER 10, MITOCHONDRIAL"/>
    <property type="match status" value="1"/>
</dbReference>
<feature type="domain" description="Peptidase C39" evidence="8">
    <location>
        <begin position="9"/>
        <end position="134"/>
    </location>
</feature>
<evidence type="ECO:0000256" key="5">
    <source>
        <dbReference type="ARBA" id="ARBA00023136"/>
    </source>
</evidence>
<dbReference type="Pfam" id="PF00664">
    <property type="entry name" value="ABC_membrane"/>
    <property type="match status" value="1"/>
</dbReference>
<dbReference type="InterPro" id="IPR005074">
    <property type="entry name" value="Peptidase_C39"/>
</dbReference>
<dbReference type="GO" id="GO:0005886">
    <property type="term" value="C:plasma membrane"/>
    <property type="evidence" value="ECO:0007669"/>
    <property type="project" value="UniProtKB-SubCell"/>
</dbReference>
<dbReference type="Gene3D" id="1.20.1560.10">
    <property type="entry name" value="ABC transporter type 1, transmembrane domain"/>
    <property type="match status" value="1"/>
</dbReference>